<keyword evidence="1" id="KW-1133">Transmembrane helix</keyword>
<dbReference type="AlphaFoldDB" id="A0A1F5NE54"/>
<evidence type="ECO:0000313" key="2">
    <source>
        <dbReference type="EMBL" id="OGE75822.1"/>
    </source>
</evidence>
<feature type="transmembrane region" description="Helical" evidence="1">
    <location>
        <begin position="16"/>
        <end position="40"/>
    </location>
</feature>
<name>A0A1F5NE54_9BACT</name>
<accession>A0A1F5NE54</accession>
<dbReference type="EMBL" id="MFEG01000024">
    <property type="protein sequence ID" value="OGE75822.1"/>
    <property type="molecule type" value="Genomic_DNA"/>
</dbReference>
<evidence type="ECO:0000313" key="3">
    <source>
        <dbReference type="Proteomes" id="UP000176547"/>
    </source>
</evidence>
<keyword evidence="1" id="KW-0812">Transmembrane</keyword>
<feature type="transmembrane region" description="Helical" evidence="1">
    <location>
        <begin position="52"/>
        <end position="73"/>
    </location>
</feature>
<comment type="caution">
    <text evidence="2">The sequence shown here is derived from an EMBL/GenBank/DDBJ whole genome shotgun (WGS) entry which is preliminary data.</text>
</comment>
<proteinExistence type="predicted"/>
<protein>
    <submittedName>
        <fullName evidence="2">Uncharacterized protein</fullName>
    </submittedName>
</protein>
<keyword evidence="1" id="KW-0472">Membrane</keyword>
<feature type="transmembrane region" description="Helical" evidence="1">
    <location>
        <begin position="79"/>
        <end position="96"/>
    </location>
</feature>
<reference evidence="2 3" key="1">
    <citation type="journal article" date="2016" name="Nat. Commun.">
        <title>Thousands of microbial genomes shed light on interconnected biogeochemical processes in an aquifer system.</title>
        <authorList>
            <person name="Anantharaman K."/>
            <person name="Brown C.T."/>
            <person name="Hug L.A."/>
            <person name="Sharon I."/>
            <person name="Castelle C.J."/>
            <person name="Probst A.J."/>
            <person name="Thomas B.C."/>
            <person name="Singh A."/>
            <person name="Wilkins M.J."/>
            <person name="Karaoz U."/>
            <person name="Brodie E.L."/>
            <person name="Williams K.H."/>
            <person name="Hubbard S.S."/>
            <person name="Banfield J.F."/>
        </authorList>
    </citation>
    <scope>NUCLEOTIDE SEQUENCE [LARGE SCALE GENOMIC DNA]</scope>
</reference>
<evidence type="ECO:0000256" key="1">
    <source>
        <dbReference type="SAM" id="Phobius"/>
    </source>
</evidence>
<sequence>MSDSGLREMQKKGAAFRFYVLLFLFAFTGSFVYLYSSCFIDQFVGLGSYCSYLSESFVIFGAWGIFTIGYYYAGWRGGVGAGTGLALIVVLLHLLFRIKLDFSLLSF</sequence>
<organism evidence="2 3">
    <name type="scientific">Candidatus Doudnabacteria bacterium RIFCSPHIGHO2_01_52_17</name>
    <dbReference type="NCBI Taxonomy" id="1817820"/>
    <lineage>
        <taxon>Bacteria</taxon>
        <taxon>Candidatus Doudnaibacteriota</taxon>
    </lineage>
</organism>
<dbReference type="Proteomes" id="UP000176547">
    <property type="component" value="Unassembled WGS sequence"/>
</dbReference>
<gene>
    <name evidence="2" type="ORF">A3K06_03440</name>
</gene>